<gene>
    <name evidence="1" type="ORF">DM01DRAFT_1300330</name>
</gene>
<feature type="non-terminal residue" evidence="1">
    <location>
        <position position="69"/>
    </location>
</feature>
<evidence type="ECO:0000313" key="2">
    <source>
        <dbReference type="Proteomes" id="UP000242146"/>
    </source>
</evidence>
<dbReference type="EMBL" id="MCGT01000004">
    <property type="protein sequence ID" value="ORX60519.1"/>
    <property type="molecule type" value="Genomic_DNA"/>
</dbReference>
<protein>
    <submittedName>
        <fullName evidence="1">Uncharacterized protein</fullName>
    </submittedName>
</protein>
<proteinExistence type="predicted"/>
<accession>A0A1X2GSY1</accession>
<organism evidence="1 2">
    <name type="scientific">Hesseltinella vesiculosa</name>
    <dbReference type="NCBI Taxonomy" id="101127"/>
    <lineage>
        <taxon>Eukaryota</taxon>
        <taxon>Fungi</taxon>
        <taxon>Fungi incertae sedis</taxon>
        <taxon>Mucoromycota</taxon>
        <taxon>Mucoromycotina</taxon>
        <taxon>Mucoromycetes</taxon>
        <taxon>Mucorales</taxon>
        <taxon>Cunninghamellaceae</taxon>
        <taxon>Hesseltinella</taxon>
    </lineage>
</organism>
<sequence length="69" mass="8433">MNESRIWALDDPIEVFPLLQKMPKRLVDCHHFLEKVFSKSGISVDVTMQDIERKRHLFRDRRKQRRVKK</sequence>
<dbReference type="OrthoDB" id="2284331at2759"/>
<reference evidence="1 2" key="1">
    <citation type="submission" date="2016-07" db="EMBL/GenBank/DDBJ databases">
        <title>Pervasive Adenine N6-methylation of Active Genes in Fungi.</title>
        <authorList>
            <consortium name="DOE Joint Genome Institute"/>
            <person name="Mondo S.J."/>
            <person name="Dannebaum R.O."/>
            <person name="Kuo R.C."/>
            <person name="Labutti K."/>
            <person name="Haridas S."/>
            <person name="Kuo A."/>
            <person name="Salamov A."/>
            <person name="Ahrendt S.R."/>
            <person name="Lipzen A."/>
            <person name="Sullivan W."/>
            <person name="Andreopoulos W.B."/>
            <person name="Clum A."/>
            <person name="Lindquist E."/>
            <person name="Daum C."/>
            <person name="Ramamoorthy G.K."/>
            <person name="Gryganskyi A."/>
            <person name="Culley D."/>
            <person name="Magnuson J.K."/>
            <person name="James T.Y."/>
            <person name="O'Malley M.A."/>
            <person name="Stajich J.E."/>
            <person name="Spatafora J.W."/>
            <person name="Visel A."/>
            <person name="Grigoriev I.V."/>
        </authorList>
    </citation>
    <scope>NUCLEOTIDE SEQUENCE [LARGE SCALE GENOMIC DNA]</scope>
    <source>
        <strain evidence="1 2">NRRL 3301</strain>
    </source>
</reference>
<dbReference type="Proteomes" id="UP000242146">
    <property type="component" value="Unassembled WGS sequence"/>
</dbReference>
<dbReference type="STRING" id="101127.A0A1X2GSY1"/>
<name>A0A1X2GSY1_9FUNG</name>
<comment type="caution">
    <text evidence="1">The sequence shown here is derived from an EMBL/GenBank/DDBJ whole genome shotgun (WGS) entry which is preliminary data.</text>
</comment>
<evidence type="ECO:0000313" key="1">
    <source>
        <dbReference type="EMBL" id="ORX60519.1"/>
    </source>
</evidence>
<dbReference type="AlphaFoldDB" id="A0A1X2GSY1"/>
<keyword evidence="2" id="KW-1185">Reference proteome</keyword>